<evidence type="ECO:0000313" key="2">
    <source>
        <dbReference type="Proteomes" id="UP001195769"/>
    </source>
</evidence>
<dbReference type="AlphaFoldDB" id="A0AAD4HQZ9"/>
<organism evidence="1 2">
    <name type="scientific">Suillus fuscotomentosus</name>
    <dbReference type="NCBI Taxonomy" id="1912939"/>
    <lineage>
        <taxon>Eukaryota</taxon>
        <taxon>Fungi</taxon>
        <taxon>Dikarya</taxon>
        <taxon>Basidiomycota</taxon>
        <taxon>Agaricomycotina</taxon>
        <taxon>Agaricomycetes</taxon>
        <taxon>Agaricomycetidae</taxon>
        <taxon>Boletales</taxon>
        <taxon>Suillineae</taxon>
        <taxon>Suillaceae</taxon>
        <taxon>Suillus</taxon>
    </lineage>
</organism>
<name>A0AAD4HQZ9_9AGAM</name>
<dbReference type="EMBL" id="JABBWK010000010">
    <property type="protein sequence ID" value="KAG1904334.1"/>
    <property type="molecule type" value="Genomic_DNA"/>
</dbReference>
<keyword evidence="2" id="KW-1185">Reference proteome</keyword>
<dbReference type="RefSeq" id="XP_041229909.1">
    <property type="nucleotide sequence ID" value="XM_041366452.1"/>
</dbReference>
<dbReference type="Proteomes" id="UP001195769">
    <property type="component" value="Unassembled WGS sequence"/>
</dbReference>
<protein>
    <recommendedName>
        <fullName evidence="3">Glucose-methanol-choline oxidoreductase N-terminal domain-containing protein</fullName>
    </recommendedName>
</protein>
<evidence type="ECO:0000313" key="1">
    <source>
        <dbReference type="EMBL" id="KAG1904334.1"/>
    </source>
</evidence>
<dbReference type="Gene3D" id="3.50.50.60">
    <property type="entry name" value="FAD/NAD(P)-binding domain"/>
    <property type="match status" value="1"/>
</dbReference>
<sequence>MSHPILSEFDIVFAGGGTTACVVAGRLAAYDPSLRILILEAGQHTLNKPIHQ</sequence>
<dbReference type="GeneID" id="64660750"/>
<accession>A0AAD4HQZ9</accession>
<comment type="caution">
    <text evidence="1">The sequence shown here is derived from an EMBL/GenBank/DDBJ whole genome shotgun (WGS) entry which is preliminary data.</text>
</comment>
<proteinExistence type="predicted"/>
<evidence type="ECO:0008006" key="3">
    <source>
        <dbReference type="Google" id="ProtNLM"/>
    </source>
</evidence>
<gene>
    <name evidence="1" type="ORF">F5891DRAFT_1184545</name>
</gene>
<reference evidence="1" key="1">
    <citation type="journal article" date="2020" name="New Phytol.">
        <title>Comparative genomics reveals dynamic genome evolution in host specialist ectomycorrhizal fungi.</title>
        <authorList>
            <person name="Lofgren L.A."/>
            <person name="Nguyen N.H."/>
            <person name="Vilgalys R."/>
            <person name="Ruytinx J."/>
            <person name="Liao H.L."/>
            <person name="Branco S."/>
            <person name="Kuo A."/>
            <person name="LaButti K."/>
            <person name="Lipzen A."/>
            <person name="Andreopoulos W."/>
            <person name="Pangilinan J."/>
            <person name="Riley R."/>
            <person name="Hundley H."/>
            <person name="Na H."/>
            <person name="Barry K."/>
            <person name="Grigoriev I.V."/>
            <person name="Stajich J.E."/>
            <person name="Kennedy P.G."/>
        </authorList>
    </citation>
    <scope>NUCLEOTIDE SEQUENCE</scope>
    <source>
        <strain evidence="1">FC203</strain>
    </source>
</reference>
<dbReference type="InterPro" id="IPR036188">
    <property type="entry name" value="FAD/NAD-bd_sf"/>
</dbReference>
<dbReference type="SUPFAM" id="SSF51905">
    <property type="entry name" value="FAD/NAD(P)-binding domain"/>
    <property type="match status" value="1"/>
</dbReference>